<dbReference type="GO" id="GO:0004467">
    <property type="term" value="F:long-chain fatty acid-CoA ligase activity"/>
    <property type="evidence" value="ECO:0007669"/>
    <property type="project" value="UniProtKB-EC"/>
</dbReference>
<evidence type="ECO:0000313" key="11">
    <source>
        <dbReference type="Proteomes" id="UP000029444"/>
    </source>
</evidence>
<dbReference type="InterPro" id="IPR050237">
    <property type="entry name" value="ATP-dep_AMP-bd_enzyme"/>
</dbReference>
<dbReference type="Gene3D" id="3.30.300.30">
    <property type="match status" value="1"/>
</dbReference>
<dbReference type="InterPro" id="IPR000873">
    <property type="entry name" value="AMP-dep_synth/lig_dom"/>
</dbReference>
<dbReference type="Pfam" id="PF00501">
    <property type="entry name" value="AMP-binding"/>
    <property type="match status" value="1"/>
</dbReference>
<comment type="caution">
    <text evidence="10">The sequence shown here is derived from an EMBL/GenBank/DDBJ whole genome shotgun (WGS) entry which is preliminary data.</text>
</comment>
<evidence type="ECO:0000256" key="2">
    <source>
        <dbReference type="ARBA" id="ARBA00005005"/>
    </source>
</evidence>
<evidence type="ECO:0000256" key="4">
    <source>
        <dbReference type="ARBA" id="ARBA00023136"/>
    </source>
</evidence>
<evidence type="ECO:0000256" key="1">
    <source>
        <dbReference type="ARBA" id="ARBA00004170"/>
    </source>
</evidence>
<feature type="domain" description="AMP-dependent synthetase/ligase" evidence="8">
    <location>
        <begin position="36"/>
        <end position="411"/>
    </location>
</feature>
<dbReference type="Proteomes" id="UP000029444">
    <property type="component" value="Unassembled WGS sequence"/>
</dbReference>
<organism evidence="10 11">
    <name type="scientific">Alcanivorax nanhaiticus</name>
    <dbReference type="NCBI Taxonomy" id="1177154"/>
    <lineage>
        <taxon>Bacteria</taxon>
        <taxon>Pseudomonadati</taxon>
        <taxon>Pseudomonadota</taxon>
        <taxon>Gammaproteobacteria</taxon>
        <taxon>Oceanospirillales</taxon>
        <taxon>Alcanivoracaceae</taxon>
        <taxon>Alcanivorax</taxon>
    </lineage>
</organism>
<dbReference type="EC" id="6.2.1.3" evidence="5"/>
<proteinExistence type="predicted"/>
<evidence type="ECO:0000259" key="9">
    <source>
        <dbReference type="Pfam" id="PF13193"/>
    </source>
</evidence>
<evidence type="ECO:0000259" key="8">
    <source>
        <dbReference type="Pfam" id="PF00501"/>
    </source>
</evidence>
<evidence type="ECO:0000256" key="5">
    <source>
        <dbReference type="ARBA" id="ARBA00026121"/>
    </source>
</evidence>
<evidence type="ECO:0000256" key="7">
    <source>
        <dbReference type="ARBA" id="ARBA00042773"/>
    </source>
</evidence>
<accession>A0A095TUH5</accession>
<reference evidence="10 11" key="1">
    <citation type="submission" date="2012-09" db="EMBL/GenBank/DDBJ databases">
        <title>Genome Sequence of alkane-degrading Bacterium Alcanivorax sp. 19-m-6.</title>
        <authorList>
            <person name="Lai Q."/>
            <person name="Shao Z."/>
        </authorList>
    </citation>
    <scope>NUCLEOTIDE SEQUENCE [LARGE SCALE GENOMIC DNA]</scope>
    <source>
        <strain evidence="10 11">19-m-6</strain>
    </source>
</reference>
<dbReference type="EMBL" id="ARXV01000002">
    <property type="protein sequence ID" value="KGD66043.1"/>
    <property type="molecule type" value="Genomic_DNA"/>
</dbReference>
<dbReference type="InterPro" id="IPR045851">
    <property type="entry name" value="AMP-bd_C_sf"/>
</dbReference>
<dbReference type="STRING" id="1177154.Y5S_00515"/>
<dbReference type="PATRIC" id="fig|1177154.3.peg.524"/>
<keyword evidence="4" id="KW-0472">Membrane</keyword>
<evidence type="ECO:0000256" key="6">
    <source>
        <dbReference type="ARBA" id="ARBA00039545"/>
    </source>
</evidence>
<dbReference type="InterPro" id="IPR020845">
    <property type="entry name" value="AMP-binding_CS"/>
</dbReference>
<keyword evidence="11" id="KW-1185">Reference proteome</keyword>
<comment type="subcellular location">
    <subcellularLocation>
        <location evidence="1">Membrane</location>
        <topology evidence="1">Peripheral membrane protein</topology>
    </subcellularLocation>
</comment>
<dbReference type="InterPro" id="IPR042099">
    <property type="entry name" value="ANL_N_sf"/>
</dbReference>
<keyword evidence="3 10" id="KW-0436">Ligase</keyword>
<dbReference type="Gene3D" id="3.40.50.12780">
    <property type="entry name" value="N-terminal domain of ligase-like"/>
    <property type="match status" value="1"/>
</dbReference>
<dbReference type="GO" id="GO:0016020">
    <property type="term" value="C:membrane"/>
    <property type="evidence" value="ECO:0007669"/>
    <property type="project" value="UniProtKB-SubCell"/>
</dbReference>
<dbReference type="InterPro" id="IPR025110">
    <property type="entry name" value="AMP-bd_C"/>
</dbReference>
<dbReference type="PROSITE" id="PS00455">
    <property type="entry name" value="AMP_BINDING"/>
    <property type="match status" value="1"/>
</dbReference>
<name>A0A095TUH5_9GAMM</name>
<protein>
    <recommendedName>
        <fullName evidence="6">Long-chain-fatty-acid--CoA ligase</fullName>
        <ecNumber evidence="5">6.2.1.3</ecNumber>
    </recommendedName>
    <alternativeName>
        <fullName evidence="7">Long-chain acyl-CoA synthetase</fullName>
    </alternativeName>
</protein>
<comment type="pathway">
    <text evidence="2">Lipid metabolism; fatty acid beta-oxidation.</text>
</comment>
<dbReference type="SUPFAM" id="SSF56801">
    <property type="entry name" value="Acetyl-CoA synthetase-like"/>
    <property type="match status" value="1"/>
</dbReference>
<dbReference type="PANTHER" id="PTHR43767:SF8">
    <property type="entry name" value="LONG-CHAIN-FATTY-ACID--COA LIGASE"/>
    <property type="match status" value="1"/>
</dbReference>
<evidence type="ECO:0000256" key="3">
    <source>
        <dbReference type="ARBA" id="ARBA00022598"/>
    </source>
</evidence>
<evidence type="ECO:0000313" key="10">
    <source>
        <dbReference type="EMBL" id="KGD66043.1"/>
    </source>
</evidence>
<dbReference type="RefSeq" id="WP_035230215.1">
    <property type="nucleotide sequence ID" value="NZ_ARXV01000002.1"/>
</dbReference>
<sequence length="556" mass="60704">MKSDNRPWLSTYESLGKDWHALPDLPEKTLSDYVRDYASRFPDREALVFLGQALTYKQLDSLADRLVALFVAQGAKEGDVLGLQLPNTPQYVIGFIAAARLGMVSTSISPLMTPPEITHQANDAKVKILMTLVPFWQTSVPPVLGKVPTLSTVIVSGPMDILTGNGEAVEETSEGVTAISLHDHLPETGEPLNTRVDMDKVLYLQYTGGTTGLPKGAKLTSRNLFMNNLQANVFYGYRTGEETVASAFPLFHIGGAAVLFNALRTASTFLLIPDPRDIDHFVSEMKARTPTVLAAVPALYQMLCANQTFKELDFSGLRMAISGAAPFAKEEVQRLESVVGAGKFCEVYGMTETSPVITLNPASHFKEAHVGIPLPGTDVRIVDAETGDTVMPLGEAGEIIAAGPQVMQGYLEMPEASRKALREVDGKVWMHTGDIGVMDEDGFVRVCDRSKDMLIVGGYKVFSVEVEGKVQSLPWVGMCAVVGRPDTNRPGNDVVQLYIQRTPDNQDSESDLKAQLETFCRDNMSPYKIPREIFFIDAIPLTSVGKIDKKALRQTA</sequence>
<dbReference type="AlphaFoldDB" id="A0A095TUH5"/>
<gene>
    <name evidence="10" type="ORF">Y5S_00515</name>
</gene>
<dbReference type="eggNOG" id="COG0318">
    <property type="taxonomic scope" value="Bacteria"/>
</dbReference>
<dbReference type="Pfam" id="PF13193">
    <property type="entry name" value="AMP-binding_C"/>
    <property type="match status" value="1"/>
</dbReference>
<feature type="domain" description="AMP-binding enzyme C-terminal" evidence="9">
    <location>
        <begin position="465"/>
        <end position="546"/>
    </location>
</feature>
<dbReference type="PANTHER" id="PTHR43767">
    <property type="entry name" value="LONG-CHAIN-FATTY-ACID--COA LIGASE"/>
    <property type="match status" value="1"/>
</dbReference>